<evidence type="ECO:0000313" key="2">
    <source>
        <dbReference type="EMBL" id="MFC5060650.1"/>
    </source>
</evidence>
<dbReference type="RefSeq" id="WP_378034007.1">
    <property type="nucleotide sequence ID" value="NZ_JBHSIV010000001.1"/>
</dbReference>
<dbReference type="Pfam" id="PF09954">
    <property type="entry name" value="DUF2188"/>
    <property type="match status" value="1"/>
</dbReference>
<evidence type="ECO:0000256" key="1">
    <source>
        <dbReference type="SAM" id="MobiDB-lite"/>
    </source>
</evidence>
<dbReference type="EMBL" id="JBHSIV010000001">
    <property type="protein sequence ID" value="MFC5060650.1"/>
    <property type="molecule type" value="Genomic_DNA"/>
</dbReference>
<organism evidence="2 3">
    <name type="scientific">Actinomycetospora atypica</name>
    <dbReference type="NCBI Taxonomy" id="1290095"/>
    <lineage>
        <taxon>Bacteria</taxon>
        <taxon>Bacillati</taxon>
        <taxon>Actinomycetota</taxon>
        <taxon>Actinomycetes</taxon>
        <taxon>Pseudonocardiales</taxon>
        <taxon>Pseudonocardiaceae</taxon>
        <taxon>Actinomycetospora</taxon>
    </lineage>
</organism>
<comment type="caution">
    <text evidence="2">The sequence shown here is derived from an EMBL/GenBank/DDBJ whole genome shotgun (WGS) entry which is preliminary data.</text>
</comment>
<feature type="compositionally biased region" description="Basic and acidic residues" evidence="1">
    <location>
        <begin position="1"/>
        <end position="10"/>
    </location>
</feature>
<accession>A0ABV9YD07</accession>
<reference evidence="3" key="1">
    <citation type="journal article" date="2019" name="Int. J. Syst. Evol. Microbiol.">
        <title>The Global Catalogue of Microorganisms (GCM) 10K type strain sequencing project: providing services to taxonomists for standard genome sequencing and annotation.</title>
        <authorList>
            <consortium name="The Broad Institute Genomics Platform"/>
            <consortium name="The Broad Institute Genome Sequencing Center for Infectious Disease"/>
            <person name="Wu L."/>
            <person name="Ma J."/>
        </authorList>
    </citation>
    <scope>NUCLEOTIDE SEQUENCE [LARGE SCALE GENOMIC DNA]</scope>
    <source>
        <strain evidence="3">CGMCC 4.7093</strain>
    </source>
</reference>
<feature type="compositionally biased region" description="Polar residues" evidence="1">
    <location>
        <begin position="21"/>
        <end position="31"/>
    </location>
</feature>
<feature type="region of interest" description="Disordered" evidence="1">
    <location>
        <begin position="1"/>
        <end position="31"/>
    </location>
</feature>
<proteinExistence type="predicted"/>
<gene>
    <name evidence="2" type="ORF">ACFPBZ_00390</name>
</gene>
<sequence>MSDRHVRPADDGWTVTKAGATRSSAHTPTQAEAVTRAVEIVANDGGGSVVVHGIDGDERTRRDIPANAEDTARIAGELATEAAAEGAAVTAKAVGDEASKTADKVGDEVGTTAKKVRGHAETGARSVGATASAGAEGVAAQAEAAFEGDKSAKAAAKDAATITRTTGKQAGEKIDGYTREVAGETKASAKRAAAVVEQEAGQATDALESATARAARQGDAIDEELTGVADRAGRTIHAYTEAVATPIDRLAAALNPVRITGRIVNVVTVGGLRLVGTATNRGTDRAHQGARRLQDAAK</sequence>
<evidence type="ECO:0000313" key="3">
    <source>
        <dbReference type="Proteomes" id="UP001595947"/>
    </source>
</evidence>
<dbReference type="InterPro" id="IPR018691">
    <property type="entry name" value="DUF2188"/>
</dbReference>
<name>A0ABV9YD07_9PSEU</name>
<dbReference type="Proteomes" id="UP001595947">
    <property type="component" value="Unassembled WGS sequence"/>
</dbReference>
<keyword evidence="3" id="KW-1185">Reference proteome</keyword>
<protein>
    <submittedName>
        <fullName evidence="2">DUF2188 domain-containing protein</fullName>
    </submittedName>
</protein>